<comment type="function">
    <text evidence="9 10">Catalyzes hydrolysis of the D-alanyl-D-alanine dipeptide.</text>
</comment>
<evidence type="ECO:0000256" key="2">
    <source>
        <dbReference type="ARBA" id="ARBA00022670"/>
    </source>
</evidence>
<keyword evidence="12" id="KW-1185">Reference proteome</keyword>
<comment type="similarity">
    <text evidence="9 10">Belongs to the peptidase M15D family.</text>
</comment>
<reference evidence="12" key="1">
    <citation type="submission" date="2016-07" db="EMBL/GenBank/DDBJ databases">
        <authorList>
            <person name="Florea S."/>
            <person name="Webb J.S."/>
            <person name="Jaromczyk J."/>
            <person name="Schardl C.L."/>
        </authorList>
    </citation>
    <scope>NUCLEOTIDE SEQUENCE [LARGE SCALE GENOMIC DNA]</scope>
    <source>
        <strain evidence="12">KCTC 42131</strain>
    </source>
</reference>
<sequence length="206" mass="23226">MRYTTNNNFVGEPITGYQATACVLTTAAASALADAQAQANLQGYSLKVYDCFRPQRAVDHFIRWAADLDDQKMKAAFYPDVPKDELFSRGYIAERSGHSRGSTLDLTLVRLGSTQPQADPMAGYDCRGNEAQRYPDNSINMGTSYDCFDALSHTDNPDVGDDILANRHLLRDLMEAAGFSNYDQEWWHYTLRNEPFSDQYFDFAID</sequence>
<gene>
    <name evidence="9" type="primary">ddpX</name>
    <name evidence="11" type="ORF">PHACT_10645</name>
</gene>
<evidence type="ECO:0000313" key="11">
    <source>
        <dbReference type="EMBL" id="OFE14091.1"/>
    </source>
</evidence>
<dbReference type="CDD" id="cd14817">
    <property type="entry name" value="D-Ala-D-Ala_dipeptidase_VanX"/>
    <property type="match status" value="1"/>
</dbReference>
<dbReference type="PANTHER" id="PTHR43126:SF1">
    <property type="entry name" value="D-ALANYL-D-ALANINE DIPEPTIDASE"/>
    <property type="match status" value="1"/>
</dbReference>
<dbReference type="PANTHER" id="PTHR43126">
    <property type="entry name" value="D-ALANYL-D-ALANINE DIPEPTIDASE"/>
    <property type="match status" value="1"/>
</dbReference>
<dbReference type="EMBL" id="MASR01000001">
    <property type="protein sequence ID" value="OFE14091.1"/>
    <property type="molecule type" value="Genomic_DNA"/>
</dbReference>
<comment type="caution">
    <text evidence="11">The sequence shown here is derived from an EMBL/GenBank/DDBJ whole genome shotgun (WGS) entry which is preliminary data.</text>
</comment>
<feature type="binding site" evidence="9">
    <location>
        <position position="98"/>
    </location>
    <ligand>
        <name>Zn(2+)</name>
        <dbReference type="ChEBI" id="CHEBI:29105"/>
        <note>catalytic</note>
    </ligand>
</feature>
<feature type="binding site" evidence="9">
    <location>
        <position position="105"/>
    </location>
    <ligand>
        <name>Zn(2+)</name>
        <dbReference type="ChEBI" id="CHEBI:29105"/>
        <note>catalytic</note>
    </ligand>
</feature>
<organism evidence="11 12">
    <name type="scientific">Pseudohongiella acticola</name>
    <dbReference type="NCBI Taxonomy" id="1524254"/>
    <lineage>
        <taxon>Bacteria</taxon>
        <taxon>Pseudomonadati</taxon>
        <taxon>Pseudomonadota</taxon>
        <taxon>Gammaproteobacteria</taxon>
        <taxon>Pseudomonadales</taxon>
        <taxon>Pseudohongiellaceae</taxon>
        <taxon>Pseudohongiella</taxon>
    </lineage>
</organism>
<feature type="site" description="Transition state stabilizer" evidence="9">
    <location>
        <position position="53"/>
    </location>
</feature>
<dbReference type="EC" id="3.4.13.22" evidence="9 10"/>
<evidence type="ECO:0000256" key="4">
    <source>
        <dbReference type="ARBA" id="ARBA00022801"/>
    </source>
</evidence>
<evidence type="ECO:0000313" key="12">
    <source>
        <dbReference type="Proteomes" id="UP000175669"/>
    </source>
</evidence>
<dbReference type="InterPro" id="IPR000755">
    <property type="entry name" value="A_A_dipeptidase"/>
</dbReference>
<dbReference type="Gene3D" id="3.30.1380.10">
    <property type="match status" value="1"/>
</dbReference>
<keyword evidence="5 9" id="KW-0862">Zinc</keyword>
<evidence type="ECO:0000256" key="3">
    <source>
        <dbReference type="ARBA" id="ARBA00022723"/>
    </source>
</evidence>
<keyword evidence="6 9" id="KW-0224">Dipeptidase</keyword>
<keyword evidence="7 9" id="KW-0482">Metalloprotease</keyword>
<feature type="active site" description="Proton donor/acceptor" evidence="9">
    <location>
        <position position="185"/>
    </location>
</feature>
<evidence type="ECO:0000256" key="8">
    <source>
        <dbReference type="ARBA" id="ARBA00023316"/>
    </source>
</evidence>
<evidence type="ECO:0000256" key="9">
    <source>
        <dbReference type="HAMAP-Rule" id="MF_01924"/>
    </source>
</evidence>
<dbReference type="AlphaFoldDB" id="A0A1E8CNP8"/>
<dbReference type="HAMAP" id="MF_01924">
    <property type="entry name" value="A_A_dipeptidase"/>
    <property type="match status" value="1"/>
</dbReference>
<evidence type="ECO:0000256" key="1">
    <source>
        <dbReference type="ARBA" id="ARBA00001362"/>
    </source>
</evidence>
<dbReference type="STRING" id="1524254.PHACT_10645"/>
<evidence type="ECO:0000256" key="5">
    <source>
        <dbReference type="ARBA" id="ARBA00022833"/>
    </source>
</evidence>
<dbReference type="Proteomes" id="UP000175669">
    <property type="component" value="Unassembled WGS sequence"/>
</dbReference>
<feature type="binding site" evidence="9">
    <location>
        <position position="188"/>
    </location>
    <ligand>
        <name>Zn(2+)</name>
        <dbReference type="ChEBI" id="CHEBI:29105"/>
        <note>catalytic</note>
    </ligand>
</feature>
<comment type="catalytic activity">
    <reaction evidence="1 9 10">
        <text>D-alanyl-D-alanine + H2O = 2 D-alanine</text>
        <dbReference type="Rhea" id="RHEA:20661"/>
        <dbReference type="ChEBI" id="CHEBI:15377"/>
        <dbReference type="ChEBI" id="CHEBI:57416"/>
        <dbReference type="ChEBI" id="CHEBI:57822"/>
        <dbReference type="EC" id="3.4.13.22"/>
    </reaction>
</comment>
<dbReference type="Pfam" id="PF01427">
    <property type="entry name" value="Peptidase_M15"/>
    <property type="match status" value="2"/>
</dbReference>
<keyword evidence="2 9" id="KW-0645">Protease</keyword>
<dbReference type="PIRSF" id="PIRSF026671">
    <property type="entry name" value="AA_dipeptidase"/>
    <property type="match status" value="1"/>
</dbReference>
<evidence type="ECO:0000256" key="6">
    <source>
        <dbReference type="ARBA" id="ARBA00022997"/>
    </source>
</evidence>
<keyword evidence="3 9" id="KW-0479">Metal-binding</keyword>
<evidence type="ECO:0000256" key="7">
    <source>
        <dbReference type="ARBA" id="ARBA00023049"/>
    </source>
</evidence>
<dbReference type="SUPFAM" id="SSF55166">
    <property type="entry name" value="Hedgehog/DD-peptidase"/>
    <property type="match status" value="1"/>
</dbReference>
<name>A0A1E8CNP8_9GAMM</name>
<dbReference type="InterPro" id="IPR009045">
    <property type="entry name" value="Zn_M74/Hedgehog-like"/>
</dbReference>
<keyword evidence="4 9" id="KW-0378">Hydrolase</keyword>
<proteinExistence type="inferred from homology"/>
<dbReference type="GO" id="GO:0006508">
    <property type="term" value="P:proteolysis"/>
    <property type="evidence" value="ECO:0007669"/>
    <property type="project" value="UniProtKB-KW"/>
</dbReference>
<protein>
    <recommendedName>
        <fullName evidence="9 10">D-alanyl-D-alanine dipeptidase</fullName>
        <shortName evidence="9 10">D-Ala-D-Ala dipeptidase</shortName>
        <ecNumber evidence="9 10">3.4.13.22</ecNumber>
    </recommendedName>
</protein>
<accession>A0A1E8CNP8</accession>
<comment type="cofactor">
    <cofactor evidence="9">
        <name>Zn(2+)</name>
        <dbReference type="ChEBI" id="CHEBI:29105"/>
    </cofactor>
    <text evidence="9">Binds 1 zinc ion per subunit.</text>
</comment>
<dbReference type="GO" id="GO:0071555">
    <property type="term" value="P:cell wall organization"/>
    <property type="evidence" value="ECO:0007669"/>
    <property type="project" value="UniProtKB-KW"/>
</dbReference>
<dbReference type="GO" id="GO:0160237">
    <property type="term" value="F:D-Ala-D-Ala dipeptidase activity"/>
    <property type="evidence" value="ECO:0007669"/>
    <property type="project" value="UniProtKB-EC"/>
</dbReference>
<dbReference type="GO" id="GO:0008270">
    <property type="term" value="F:zinc ion binding"/>
    <property type="evidence" value="ECO:0007669"/>
    <property type="project" value="UniProtKB-UniRule"/>
</dbReference>
<evidence type="ECO:0000256" key="10">
    <source>
        <dbReference type="PIRNR" id="PIRNR026671"/>
    </source>
</evidence>
<dbReference type="GO" id="GO:0008237">
    <property type="term" value="F:metallopeptidase activity"/>
    <property type="evidence" value="ECO:0007669"/>
    <property type="project" value="UniProtKB-KW"/>
</dbReference>
<keyword evidence="8 10" id="KW-0961">Cell wall biogenesis/degradation</keyword>